<name>A0A0V1PY26_9ASCO</name>
<keyword evidence="6" id="KW-0143">Chaperone</keyword>
<dbReference type="InterPro" id="IPR040752">
    <property type="entry name" value="HSM3_C"/>
</dbReference>
<proteinExistence type="inferred from homology"/>
<evidence type="ECO:0000256" key="5">
    <source>
        <dbReference type="ARBA" id="ARBA00022763"/>
    </source>
</evidence>
<evidence type="ECO:0000256" key="4">
    <source>
        <dbReference type="ARBA" id="ARBA00022490"/>
    </source>
</evidence>
<keyword evidence="4" id="KW-0963">Cytoplasm</keyword>
<sequence length="503" mass="58059">MDYTGLDSSSVKIHVHLNEILNSDKEVNATLIENYILQLRNNRSIIFPDEQSDGGIELNKFIYLFVPTINNLLNGEHYHEIDPERAVIGLLDAILAYLNIEEILQLYPVDFIINGLMADSAICCMIIRILRNNAKSETTNKLFNETTIFDSILSRYFEKDTILSVVNQVELLISELVSISSTVVSTKLLSGEFKALYDQARNNKDQLVKFLDYILLLVPYVLEESYDLPKNYYILSYLEFSDNDDVLQVVLLIQFYSKLIQRINTFGEDTKLFPNIKPCLKDLILFFKTRQNDDIVQSFYSNDIVDVLFHLSYSKVPQVIVFNKEVVCQYELFKSYNLFLHLDCDIKLLSTFNPRALPLEIVEDIVDEISVFNQRYFSILLNCIGSEQVFNKLTPRLNTAAVSKLSFDMLYSLLLRMSKFEYSREYLISGLPSIVSDYLANPPNVSESEIWNLKKDTLQNLLFSDTDLNVWHDPISKNFSLMCNGRKVQDILPQVDIADRSLQ</sequence>
<dbReference type="GO" id="GO:0006281">
    <property type="term" value="P:DNA repair"/>
    <property type="evidence" value="ECO:0007669"/>
    <property type="project" value="UniProtKB-KW"/>
</dbReference>
<evidence type="ECO:0000259" key="9">
    <source>
        <dbReference type="Pfam" id="PF18794"/>
    </source>
</evidence>
<dbReference type="InterPro" id="IPR041335">
    <property type="entry name" value="HSM3_N"/>
</dbReference>
<evidence type="ECO:0000256" key="6">
    <source>
        <dbReference type="ARBA" id="ARBA00023186"/>
    </source>
</evidence>
<keyword evidence="5" id="KW-0227">DNA damage</keyword>
<dbReference type="Gene3D" id="1.25.10.50">
    <property type="match status" value="1"/>
</dbReference>
<dbReference type="Gene3D" id="1.25.40.580">
    <property type="match status" value="1"/>
</dbReference>
<keyword evidence="12" id="KW-1185">Reference proteome</keyword>
<comment type="function">
    <text evidence="8">Involved in DNA mismatch repair in slow-growing cells. Acts as a chaperone during the assembly of the 26S proteasome, specifically of the base subcomplex of the 19S regulatory complex (RC).</text>
</comment>
<comment type="caution">
    <text evidence="11">The sequence shown here is derived from an EMBL/GenBank/DDBJ whole genome shotgun (WGS) entry which is preliminary data.</text>
</comment>
<reference evidence="11 12" key="1">
    <citation type="submission" date="2015-11" db="EMBL/GenBank/DDBJ databases">
        <title>The genome of Debaryomyces fabryi.</title>
        <authorList>
            <person name="Tafer H."/>
            <person name="Lopandic K."/>
        </authorList>
    </citation>
    <scope>NUCLEOTIDE SEQUENCE [LARGE SCALE GENOMIC DNA]</scope>
    <source>
        <strain evidence="11 12">CBS 789</strain>
    </source>
</reference>
<evidence type="ECO:0000256" key="2">
    <source>
        <dbReference type="ARBA" id="ARBA00006823"/>
    </source>
</evidence>
<dbReference type="EMBL" id="LMYN01000063">
    <property type="protein sequence ID" value="KSA01107.1"/>
    <property type="molecule type" value="Genomic_DNA"/>
</dbReference>
<evidence type="ECO:0000259" key="10">
    <source>
        <dbReference type="Pfam" id="PF18795"/>
    </source>
</evidence>
<feature type="domain" description="DNA mismatch repair protein HSM3 C-terminal" evidence="9">
    <location>
        <begin position="347"/>
        <end position="489"/>
    </location>
</feature>
<protein>
    <recommendedName>
        <fullName evidence="3">DNA mismatch repair protein HSM3</fullName>
    </recommendedName>
</protein>
<dbReference type="RefSeq" id="XP_015467209.1">
    <property type="nucleotide sequence ID" value="XM_015611941.1"/>
</dbReference>
<gene>
    <name evidence="11" type="ORF">AC631_03112</name>
</gene>
<evidence type="ECO:0000256" key="3">
    <source>
        <dbReference type="ARBA" id="ARBA00019167"/>
    </source>
</evidence>
<evidence type="ECO:0000256" key="7">
    <source>
        <dbReference type="ARBA" id="ARBA00023204"/>
    </source>
</evidence>
<evidence type="ECO:0000256" key="8">
    <source>
        <dbReference type="ARBA" id="ARBA00024671"/>
    </source>
</evidence>
<dbReference type="Pfam" id="PF18794">
    <property type="entry name" value="HSM3_C"/>
    <property type="match status" value="1"/>
</dbReference>
<dbReference type="AlphaFoldDB" id="A0A0V1PY26"/>
<dbReference type="Proteomes" id="UP000054251">
    <property type="component" value="Unassembled WGS sequence"/>
</dbReference>
<evidence type="ECO:0000256" key="1">
    <source>
        <dbReference type="ARBA" id="ARBA00004496"/>
    </source>
</evidence>
<evidence type="ECO:0000313" key="12">
    <source>
        <dbReference type="Proteomes" id="UP000054251"/>
    </source>
</evidence>
<comment type="subcellular location">
    <subcellularLocation>
        <location evidence="1">Cytoplasm</location>
    </subcellularLocation>
</comment>
<dbReference type="GeneID" id="26840121"/>
<feature type="domain" description="DNA mismatch repair protein HSM3 N-terminal" evidence="10">
    <location>
        <begin position="16"/>
        <end position="260"/>
    </location>
</feature>
<evidence type="ECO:0000313" key="11">
    <source>
        <dbReference type="EMBL" id="KSA01107.1"/>
    </source>
</evidence>
<organism evidence="11 12">
    <name type="scientific">Debaryomyces fabryi</name>
    <dbReference type="NCBI Taxonomy" id="58627"/>
    <lineage>
        <taxon>Eukaryota</taxon>
        <taxon>Fungi</taxon>
        <taxon>Dikarya</taxon>
        <taxon>Ascomycota</taxon>
        <taxon>Saccharomycotina</taxon>
        <taxon>Pichiomycetes</taxon>
        <taxon>Debaryomycetaceae</taxon>
        <taxon>Debaryomyces</taxon>
    </lineage>
</organism>
<dbReference type="GO" id="GO:0005737">
    <property type="term" value="C:cytoplasm"/>
    <property type="evidence" value="ECO:0007669"/>
    <property type="project" value="UniProtKB-SubCell"/>
</dbReference>
<comment type="similarity">
    <text evidence="2">Belongs to the proteasome subunit S5B/HSM3 family.</text>
</comment>
<dbReference type="Pfam" id="PF18795">
    <property type="entry name" value="HSM3_N"/>
    <property type="match status" value="1"/>
</dbReference>
<keyword evidence="7" id="KW-0234">DNA repair</keyword>
<dbReference type="OrthoDB" id="4074002at2759"/>
<accession>A0A0V1PY26</accession>